<gene>
    <name evidence="1" type="ORF">GCM10007362_39800</name>
</gene>
<name>A0ABQ2A3W7_9BACL</name>
<protein>
    <submittedName>
        <fullName evidence="1">Uncharacterized protein</fullName>
    </submittedName>
</protein>
<sequence>MKKKAEHFYNEDWQGLSRRYGLTRLYVAYYFCRFMQRFSSKKAVYAQHAYKLAKAIARAREIRFNSGILNKQE</sequence>
<evidence type="ECO:0000313" key="2">
    <source>
        <dbReference type="Proteomes" id="UP000605427"/>
    </source>
</evidence>
<keyword evidence="2" id="KW-1185">Reference proteome</keyword>
<dbReference type="Proteomes" id="UP000605427">
    <property type="component" value="Unassembled WGS sequence"/>
</dbReference>
<dbReference type="RefSeq" id="WP_172241346.1">
    <property type="nucleotide sequence ID" value="NZ_BMDD01000005.1"/>
</dbReference>
<evidence type="ECO:0000313" key="1">
    <source>
        <dbReference type="EMBL" id="GGH84528.1"/>
    </source>
</evidence>
<accession>A0ABQ2A3W7</accession>
<organism evidence="1 2">
    <name type="scientific">Saccharibacillus endophyticus</name>
    <dbReference type="NCBI Taxonomy" id="2060666"/>
    <lineage>
        <taxon>Bacteria</taxon>
        <taxon>Bacillati</taxon>
        <taxon>Bacillota</taxon>
        <taxon>Bacilli</taxon>
        <taxon>Bacillales</taxon>
        <taxon>Paenibacillaceae</taxon>
        <taxon>Saccharibacillus</taxon>
    </lineage>
</organism>
<reference evidence="2" key="1">
    <citation type="journal article" date="2019" name="Int. J. Syst. Evol. Microbiol.">
        <title>The Global Catalogue of Microorganisms (GCM) 10K type strain sequencing project: providing services to taxonomists for standard genome sequencing and annotation.</title>
        <authorList>
            <consortium name="The Broad Institute Genomics Platform"/>
            <consortium name="The Broad Institute Genome Sequencing Center for Infectious Disease"/>
            <person name="Wu L."/>
            <person name="Ma J."/>
        </authorList>
    </citation>
    <scope>NUCLEOTIDE SEQUENCE [LARGE SCALE GENOMIC DNA]</scope>
    <source>
        <strain evidence="2">CCM 8702</strain>
    </source>
</reference>
<proteinExistence type="predicted"/>
<dbReference type="EMBL" id="BMDD01000005">
    <property type="protein sequence ID" value="GGH84528.1"/>
    <property type="molecule type" value="Genomic_DNA"/>
</dbReference>
<comment type="caution">
    <text evidence="1">The sequence shown here is derived from an EMBL/GenBank/DDBJ whole genome shotgun (WGS) entry which is preliminary data.</text>
</comment>